<dbReference type="EMBL" id="CACRZD030000007">
    <property type="protein sequence ID" value="CAA6662729.1"/>
    <property type="molecule type" value="Genomic_DNA"/>
</dbReference>
<gene>
    <name evidence="1" type="ORF">SI7747_07009114</name>
</gene>
<protein>
    <submittedName>
        <fullName evidence="1">Uncharacterized protein</fullName>
    </submittedName>
</protein>
<dbReference type="InterPro" id="IPR001005">
    <property type="entry name" value="SANT/Myb"/>
</dbReference>
<dbReference type="Proteomes" id="UP001189122">
    <property type="component" value="Unassembled WGS sequence"/>
</dbReference>
<accession>A0A7I8IY45</accession>
<name>A0A7I8IY45_SPIIN</name>
<dbReference type="PANTHER" id="PTHR14000">
    <property type="entry name" value="FINGER CCCH DOMAIN PROTEIN, PUTATIVE (DUF3755)-RELATED"/>
    <property type="match status" value="1"/>
</dbReference>
<dbReference type="InterPro" id="IPR022228">
    <property type="entry name" value="DUF3755"/>
</dbReference>
<organism evidence="1">
    <name type="scientific">Spirodela intermedia</name>
    <name type="common">Intermediate duckweed</name>
    <dbReference type="NCBI Taxonomy" id="51605"/>
    <lineage>
        <taxon>Eukaryota</taxon>
        <taxon>Viridiplantae</taxon>
        <taxon>Streptophyta</taxon>
        <taxon>Embryophyta</taxon>
        <taxon>Tracheophyta</taxon>
        <taxon>Spermatophyta</taxon>
        <taxon>Magnoliopsida</taxon>
        <taxon>Liliopsida</taxon>
        <taxon>Araceae</taxon>
        <taxon>Lemnoideae</taxon>
        <taxon>Spirodela</taxon>
    </lineage>
</organism>
<dbReference type="PANTHER" id="PTHR14000:SF6">
    <property type="entry name" value="OS02G0631200 PROTEIN"/>
    <property type="match status" value="1"/>
</dbReference>
<evidence type="ECO:0000313" key="2">
    <source>
        <dbReference type="Proteomes" id="UP001189122"/>
    </source>
</evidence>
<dbReference type="SUPFAM" id="SSF46689">
    <property type="entry name" value="Homeodomain-like"/>
    <property type="match status" value="1"/>
</dbReference>
<dbReference type="InterPro" id="IPR009057">
    <property type="entry name" value="Homeodomain-like_sf"/>
</dbReference>
<dbReference type="CDD" id="cd00167">
    <property type="entry name" value="SANT"/>
    <property type="match status" value="1"/>
</dbReference>
<dbReference type="Pfam" id="PF12579">
    <property type="entry name" value="DUF3755"/>
    <property type="match status" value="1"/>
</dbReference>
<keyword evidence="2" id="KW-1185">Reference proteome</keyword>
<evidence type="ECO:0000313" key="1">
    <source>
        <dbReference type="EMBL" id="CAA2623170.1"/>
    </source>
</evidence>
<dbReference type="EMBL" id="LR743594">
    <property type="protein sequence ID" value="CAA2623170.1"/>
    <property type="molecule type" value="Genomic_DNA"/>
</dbReference>
<dbReference type="Gene3D" id="1.10.10.60">
    <property type="entry name" value="Homeodomain-like"/>
    <property type="match status" value="1"/>
</dbReference>
<dbReference type="AlphaFoldDB" id="A0A7I8IY45"/>
<proteinExistence type="predicted"/>
<sequence length="288" mass="32021">MAAESNMGFQQRTLPSFFHNRHMVSFQSGAVNSSNRIVPTATDSFGAVDSTSGMTFSGNPGGGNTSLLIPPERTSGVLHLDPFPELKHDTGLAVFWSFEEQLLLEDGLAKYSNEPNIRRYIKIAATLHNKTVRDVALRCRWMTNDNRRRRNQEYSSGKMMKDNKVKQMDYALGGNAAPNRLLNVPSRSVAAHHPECSSGVPYEASCISCPMRQLLDDNDQVLWQIKDNLDTLKLQDNLSLLFHAKNNLTAILDRMSKAAGLNQMTPLPIAVDESLFSKFLHGSSQLLL</sequence>
<reference evidence="1 2" key="1">
    <citation type="submission" date="2019-12" db="EMBL/GenBank/DDBJ databases">
        <authorList>
            <person name="Scholz U."/>
            <person name="Mascher M."/>
            <person name="Fiebig A."/>
        </authorList>
    </citation>
    <scope>NUCLEOTIDE SEQUENCE</scope>
</reference>